<keyword evidence="2" id="KW-0472">Membrane</keyword>
<dbReference type="PANTHER" id="PTHR40940">
    <property type="entry name" value="PROTEIN BATD-RELATED"/>
    <property type="match status" value="1"/>
</dbReference>
<protein>
    <submittedName>
        <fullName evidence="3">Protein BatD</fullName>
    </submittedName>
</protein>
<organism evidence="3 4">
    <name type="scientific">Pseudomonas aeruginosa</name>
    <dbReference type="NCBI Taxonomy" id="287"/>
    <lineage>
        <taxon>Bacteria</taxon>
        <taxon>Pseudomonadati</taxon>
        <taxon>Pseudomonadota</taxon>
        <taxon>Gammaproteobacteria</taxon>
        <taxon>Pseudomonadales</taxon>
        <taxon>Pseudomonadaceae</taxon>
        <taxon>Pseudomonas</taxon>
    </lineage>
</organism>
<evidence type="ECO:0000256" key="1">
    <source>
        <dbReference type="SAM" id="MobiDB-lite"/>
    </source>
</evidence>
<dbReference type="EMBL" id="QORE01003735">
    <property type="protein sequence ID" value="RCI67531.1"/>
    <property type="molecule type" value="Genomic_DNA"/>
</dbReference>
<proteinExistence type="predicted"/>
<evidence type="ECO:0000313" key="4">
    <source>
        <dbReference type="Proteomes" id="UP000253594"/>
    </source>
</evidence>
<name>A0A367LVK9_PSEAI</name>
<feature type="transmembrane region" description="Helical" evidence="2">
    <location>
        <begin position="34"/>
        <end position="55"/>
    </location>
</feature>
<keyword evidence="2" id="KW-0812">Transmembrane</keyword>
<dbReference type="PANTHER" id="PTHR40940:SF1">
    <property type="entry name" value="PROTEIN BATD"/>
    <property type="match status" value="1"/>
</dbReference>
<dbReference type="Proteomes" id="UP000253594">
    <property type="component" value="Unassembled WGS sequence"/>
</dbReference>
<dbReference type="AlphaFoldDB" id="A0A367LVK9"/>
<feature type="region of interest" description="Disordered" evidence="1">
    <location>
        <begin position="1"/>
        <end position="21"/>
    </location>
</feature>
<dbReference type="InterPro" id="IPR025738">
    <property type="entry name" value="BatD"/>
</dbReference>
<keyword evidence="2" id="KW-1133">Transmembrane helix</keyword>
<comment type="caution">
    <text evidence="3">The sequence shown here is derived from an EMBL/GenBank/DDBJ whole genome shotgun (WGS) entry which is preliminary data.</text>
</comment>
<sequence length="96" mass="10326">LPPRTLEVAAAPQAEAEPPAAALPLGERLEPTLWPWQLATAVLALTTLLGFGLWWRARQLPAVIRAAANGPSSRSLLDELRRACLANDPQATRQAL</sequence>
<evidence type="ECO:0000313" key="3">
    <source>
        <dbReference type="EMBL" id="RCI67531.1"/>
    </source>
</evidence>
<accession>A0A367LVK9</accession>
<feature type="non-terminal residue" evidence="3">
    <location>
        <position position="96"/>
    </location>
</feature>
<gene>
    <name evidence="3" type="ORF">DT376_43235</name>
</gene>
<reference evidence="3 4" key="1">
    <citation type="submission" date="2018-07" db="EMBL/GenBank/DDBJ databases">
        <title>Mechanisms of high-level aminoglycoside resistance among Gram-negative pathogens in Brazil.</title>
        <authorList>
            <person name="Ballaben A.S."/>
            <person name="Darini A.L.C."/>
            <person name="Doi Y."/>
        </authorList>
    </citation>
    <scope>NUCLEOTIDE SEQUENCE [LARGE SCALE GENOMIC DNA]</scope>
    <source>
        <strain evidence="3 4">B2-305</strain>
    </source>
</reference>
<feature type="non-terminal residue" evidence="3">
    <location>
        <position position="1"/>
    </location>
</feature>
<evidence type="ECO:0000256" key="2">
    <source>
        <dbReference type="SAM" id="Phobius"/>
    </source>
</evidence>